<dbReference type="InterPro" id="IPR029063">
    <property type="entry name" value="SAM-dependent_MTases_sf"/>
</dbReference>
<reference evidence="7 8" key="1">
    <citation type="submission" date="2020-08" db="EMBL/GenBank/DDBJ databases">
        <title>Plant Genome Project.</title>
        <authorList>
            <person name="Zhang R.-G."/>
        </authorList>
    </citation>
    <scope>NUCLEOTIDE SEQUENCE [LARGE SCALE GENOMIC DNA]</scope>
    <source>
        <tissue evidence="7">Rhizome</tissue>
    </source>
</reference>
<dbReference type="InterPro" id="IPR003358">
    <property type="entry name" value="tRNA_(Gua-N-7)_MeTrfase_Trmb"/>
</dbReference>
<keyword evidence="6" id="KW-0819">tRNA processing</keyword>
<evidence type="ECO:0000256" key="5">
    <source>
        <dbReference type="ARBA" id="ARBA00022691"/>
    </source>
</evidence>
<comment type="caution">
    <text evidence="7">The sequence shown here is derived from an EMBL/GenBank/DDBJ whole genome shotgun (WGS) entry which is preliminary data.</text>
</comment>
<organism evidence="7 8">
    <name type="scientific">Zingiber officinale</name>
    <name type="common">Ginger</name>
    <name type="synonym">Amomum zingiber</name>
    <dbReference type="NCBI Taxonomy" id="94328"/>
    <lineage>
        <taxon>Eukaryota</taxon>
        <taxon>Viridiplantae</taxon>
        <taxon>Streptophyta</taxon>
        <taxon>Embryophyta</taxon>
        <taxon>Tracheophyta</taxon>
        <taxon>Spermatophyta</taxon>
        <taxon>Magnoliopsida</taxon>
        <taxon>Liliopsida</taxon>
        <taxon>Zingiberales</taxon>
        <taxon>Zingiberaceae</taxon>
        <taxon>Zingiber</taxon>
    </lineage>
</organism>
<dbReference type="SUPFAM" id="SSF53335">
    <property type="entry name" value="S-adenosyl-L-methionine-dependent methyltransferases"/>
    <property type="match status" value="1"/>
</dbReference>
<keyword evidence="3" id="KW-0489">Methyltransferase</keyword>
<dbReference type="GO" id="GO:0043527">
    <property type="term" value="C:tRNA methyltransferase complex"/>
    <property type="evidence" value="ECO:0007669"/>
    <property type="project" value="TreeGrafter"/>
</dbReference>
<dbReference type="CDD" id="cd02440">
    <property type="entry name" value="AdoMet_MTases"/>
    <property type="match status" value="1"/>
</dbReference>
<evidence type="ECO:0000256" key="4">
    <source>
        <dbReference type="ARBA" id="ARBA00022679"/>
    </source>
</evidence>
<proteinExistence type="predicted"/>
<evidence type="ECO:0000313" key="8">
    <source>
        <dbReference type="Proteomes" id="UP000734854"/>
    </source>
</evidence>
<dbReference type="EC" id="2.1.1.33" evidence="2"/>
<dbReference type="PANTHER" id="PTHR23417">
    <property type="entry name" value="3-DEOXY-D-MANNO-OCTULOSONIC-ACID TRANSFERASE/TRNA GUANINE-N 7 - -METHYLTRANSFERASE"/>
    <property type="match status" value="1"/>
</dbReference>
<comment type="catalytic activity">
    <reaction evidence="1">
        <text>guanosine(46) in tRNA + S-adenosyl-L-methionine = N(7)-methylguanosine(46) in tRNA + S-adenosyl-L-homocysteine</text>
        <dbReference type="Rhea" id="RHEA:42708"/>
        <dbReference type="Rhea" id="RHEA-COMP:10188"/>
        <dbReference type="Rhea" id="RHEA-COMP:10189"/>
        <dbReference type="ChEBI" id="CHEBI:57856"/>
        <dbReference type="ChEBI" id="CHEBI:59789"/>
        <dbReference type="ChEBI" id="CHEBI:74269"/>
        <dbReference type="ChEBI" id="CHEBI:74480"/>
        <dbReference type="EC" id="2.1.1.33"/>
    </reaction>
</comment>
<dbReference type="FunFam" id="3.40.50.150:FF:000230">
    <property type="entry name" value="tRNA (Guanine-N(7)-)-methyltransferase"/>
    <property type="match status" value="1"/>
</dbReference>
<keyword evidence="5" id="KW-0949">S-adenosyl-L-methionine</keyword>
<dbReference type="PROSITE" id="PS51625">
    <property type="entry name" value="SAM_MT_TRMB"/>
    <property type="match status" value="1"/>
</dbReference>
<evidence type="ECO:0000256" key="1">
    <source>
        <dbReference type="ARBA" id="ARBA00000142"/>
    </source>
</evidence>
<keyword evidence="4" id="KW-0808">Transferase</keyword>
<keyword evidence="8" id="KW-1185">Reference proteome</keyword>
<evidence type="ECO:0000256" key="6">
    <source>
        <dbReference type="ARBA" id="ARBA00022694"/>
    </source>
</evidence>
<evidence type="ECO:0000256" key="2">
    <source>
        <dbReference type="ARBA" id="ARBA00011977"/>
    </source>
</evidence>
<dbReference type="AlphaFoldDB" id="A0A8J5FYL2"/>
<name>A0A8J5FYL2_ZINOF</name>
<sequence>MKHPEPIASRVMLGVRWSGCGLCAAHVLRWPTTATSYPSPLLDPTTFHLRRRFLNLSGDSSGGRSWLRCPVTNEVSSVAARSTEVIEMEYADLNLKDFYGVNPQLGHLRIRQHVNPLSSSFSRLQAPAEIPDWKGVFRDATLPLMVDIGSGSGRFLLWLAKNCPETRNYLGLEIRQKLVQRSQFWVKELRLKNIHFMFANAMVSFESLVASYPGPLTLVSILVVNLILQCPDPHFKKKHHKRRVLQEPLVNSIAENLSRGGTVFVQSDVLEVALDMRNQFDDRPDIFSHVNVIGDKPSCDSQGWVLHNPMGIRTEREIHAKLEGARIYRRIYEKVK</sequence>
<gene>
    <name evidence="7" type="ORF">ZIOFF_044481</name>
</gene>
<protein>
    <recommendedName>
        <fullName evidence="2">tRNA (guanine(46)-N(7))-methyltransferase</fullName>
        <ecNumber evidence="2">2.1.1.33</ecNumber>
    </recommendedName>
</protein>
<dbReference type="Gene3D" id="3.40.50.150">
    <property type="entry name" value="Vaccinia Virus protein VP39"/>
    <property type="match status" value="1"/>
</dbReference>
<accession>A0A8J5FYL2</accession>
<evidence type="ECO:0000256" key="3">
    <source>
        <dbReference type="ARBA" id="ARBA00022603"/>
    </source>
</evidence>
<dbReference type="Pfam" id="PF02390">
    <property type="entry name" value="Methyltransf_4"/>
    <property type="match status" value="1"/>
</dbReference>
<dbReference type="EMBL" id="JACMSC010000012">
    <property type="protein sequence ID" value="KAG6496611.1"/>
    <property type="molecule type" value="Genomic_DNA"/>
</dbReference>
<evidence type="ECO:0000313" key="7">
    <source>
        <dbReference type="EMBL" id="KAG6496611.1"/>
    </source>
</evidence>
<dbReference type="PANTHER" id="PTHR23417:SF21">
    <property type="entry name" value="TRNA (GUANINE-N(7)-)-METHYLTRANSFERASE"/>
    <property type="match status" value="1"/>
</dbReference>
<dbReference type="GO" id="GO:0008176">
    <property type="term" value="F:tRNA (guanine(46)-N7)-methyltransferase activity"/>
    <property type="evidence" value="ECO:0007669"/>
    <property type="project" value="UniProtKB-EC"/>
</dbReference>
<dbReference type="Proteomes" id="UP000734854">
    <property type="component" value="Unassembled WGS sequence"/>
</dbReference>